<evidence type="ECO:0000256" key="2">
    <source>
        <dbReference type="SAM" id="MobiDB-lite"/>
    </source>
</evidence>
<feature type="zinc finger region" description="C3H1-type" evidence="1">
    <location>
        <begin position="772"/>
        <end position="795"/>
    </location>
</feature>
<dbReference type="InterPro" id="IPR019835">
    <property type="entry name" value="SWIB_domain"/>
</dbReference>
<dbReference type="EMBL" id="CAJNOK010000332">
    <property type="protein sequence ID" value="CAF0745730.1"/>
    <property type="molecule type" value="Genomic_DNA"/>
</dbReference>
<feature type="zinc finger region" description="C3H1-type" evidence="1">
    <location>
        <begin position="722"/>
        <end position="748"/>
    </location>
</feature>
<dbReference type="InterPro" id="IPR003121">
    <property type="entry name" value="SWIB_MDM2_domain"/>
</dbReference>
<feature type="domain" description="C3H1-type" evidence="3">
    <location>
        <begin position="772"/>
        <end position="795"/>
    </location>
</feature>
<feature type="domain" description="DM2" evidence="4">
    <location>
        <begin position="284"/>
        <end position="361"/>
    </location>
</feature>
<gene>
    <name evidence="5" type="ORF">OVA965_LOCUS1708</name>
    <name evidence="6" type="ORF">TMI583_LOCUS1708</name>
</gene>
<evidence type="ECO:0000259" key="4">
    <source>
        <dbReference type="PROSITE" id="PS51925"/>
    </source>
</evidence>
<comment type="caution">
    <text evidence="5">The sequence shown here is derived from an EMBL/GenBank/DDBJ whole genome shotgun (WGS) entry which is preliminary data.</text>
</comment>
<dbReference type="AlphaFoldDB" id="A0A8S2CM30"/>
<protein>
    <submittedName>
        <fullName evidence="5">Uncharacterized protein</fullName>
    </submittedName>
</protein>
<evidence type="ECO:0000256" key="1">
    <source>
        <dbReference type="PROSITE-ProRule" id="PRU00723"/>
    </source>
</evidence>
<organism evidence="5 7">
    <name type="scientific">Didymodactylos carnosus</name>
    <dbReference type="NCBI Taxonomy" id="1234261"/>
    <lineage>
        <taxon>Eukaryota</taxon>
        <taxon>Metazoa</taxon>
        <taxon>Spiralia</taxon>
        <taxon>Gnathifera</taxon>
        <taxon>Rotifera</taxon>
        <taxon>Eurotatoria</taxon>
        <taxon>Bdelloidea</taxon>
        <taxon>Philodinida</taxon>
        <taxon>Philodinidae</taxon>
        <taxon>Didymodactylos</taxon>
    </lineage>
</organism>
<dbReference type="PROSITE" id="PS50103">
    <property type="entry name" value="ZF_C3H1"/>
    <property type="match status" value="2"/>
</dbReference>
<dbReference type="GO" id="GO:0008270">
    <property type="term" value="F:zinc ion binding"/>
    <property type="evidence" value="ECO:0007669"/>
    <property type="project" value="UniProtKB-KW"/>
</dbReference>
<dbReference type="InterPro" id="IPR036885">
    <property type="entry name" value="SWIB_MDM2_dom_sf"/>
</dbReference>
<dbReference type="InterPro" id="IPR000571">
    <property type="entry name" value="Znf_CCCH"/>
</dbReference>
<keyword evidence="1" id="KW-0479">Metal-binding</keyword>
<feature type="domain" description="C3H1-type" evidence="3">
    <location>
        <begin position="722"/>
        <end position="748"/>
    </location>
</feature>
<dbReference type="Pfam" id="PF02201">
    <property type="entry name" value="SWIB"/>
    <property type="match status" value="1"/>
</dbReference>
<dbReference type="SUPFAM" id="SSF47592">
    <property type="entry name" value="SWIB/MDM2 domain"/>
    <property type="match status" value="1"/>
</dbReference>
<dbReference type="EMBL" id="CAJOBA010000332">
    <property type="protein sequence ID" value="CAF3523660.1"/>
    <property type="molecule type" value="Genomic_DNA"/>
</dbReference>
<dbReference type="Gene3D" id="4.10.1000.10">
    <property type="entry name" value="Zinc finger, CCCH-type"/>
    <property type="match status" value="1"/>
</dbReference>
<feature type="compositionally biased region" description="Polar residues" evidence="2">
    <location>
        <begin position="73"/>
        <end position="87"/>
    </location>
</feature>
<dbReference type="SMART" id="SM00151">
    <property type="entry name" value="SWIB"/>
    <property type="match status" value="1"/>
</dbReference>
<keyword evidence="1" id="KW-0862">Zinc</keyword>
<dbReference type="Proteomes" id="UP000677228">
    <property type="component" value="Unassembled WGS sequence"/>
</dbReference>
<name>A0A8S2CM30_9BILA</name>
<sequence>MQPHLPMMSNPRMSVTTAGAPMNVVAPPSSLPRQSSPYMRPPMYEKNKRSTYSNDLRNNSTGPTGPSGATTAQILQQSAPTTSSMYGVQQPQLQQPPLPMSQGPIRQKKRKRLTEKVIHKQIRSLVPESQAYIELLRLEQKLDTTLMRKRLDLQETLKRPQKTKKKLRIFISHQYPVRFDPESNLDEDNMVQYWEMRVEGRLLDDVNRDFVLFYIALASKYDLGKTKRKFSSFFRSLVIELDKDLYGPDNHLVEWHRTNATSETDGFQVRRPGDQNVKCTILMLLDHQYRLENRLARLLSLSTGTRQTIIHAMWQYIKTHKLQDSEEREFINCDAHLQSIFDCSKMRFSDLPGRLNKLILPPEPIIINHTLCIDGTDPKKHACYDIDVEIDDPIRDTMRTFLSPQNTHELEDLDGKILQYIDSINQLKQSREFYLSFADDPQGFICKWLASQSRDLRIMTDQNGNTEEERRSEYYYEQWSVEAVSRYFYNKVQQKRAELEQALATNIHHGLSNSQVATVSRFKFIRNNIINAVTGTNNKSIEKEEMNKTETIQKTTKNDDEQFQRLNKSIIKTPLLNTLANLTVEKTDKVVTSTQNLSLVRQTIPASSIVKTIANKYKWLRVRSSKRRPIINNTLVLDRRVLNGRVSKTNQIKNISLSSHLVRIRGIGFNTANNGKSLQRLQSDSSNRSLIVKKPDNTLLKARFLNGRCKNTDCLYSHIAIPGKVPTCTYFIKGACGQDHCPYAHSYVGNDAKICDDFVQGYCKNGIEHILLCPQFESTGSCSHGNSCHLLHRRKQKDKLKRKTKKIDNKKAENNQKLLSPQCEILSYIPLDQGIVESSPKTPLSVQTVPLSELKLRPSFL</sequence>
<dbReference type="PANTHER" id="PTHR13844">
    <property type="entry name" value="SWI/SNF-RELATED MATRIX-ASSOCIATED ACTIN-DEPENDENT REGULATOR OF CHROMATIN SUBFAMILY D"/>
    <property type="match status" value="1"/>
</dbReference>
<keyword evidence="1" id="KW-0863">Zinc-finger</keyword>
<feature type="region of interest" description="Disordered" evidence="2">
    <location>
        <begin position="20"/>
        <end position="104"/>
    </location>
</feature>
<evidence type="ECO:0000313" key="6">
    <source>
        <dbReference type="EMBL" id="CAF3523660.1"/>
    </source>
</evidence>
<dbReference type="Gene3D" id="1.10.245.10">
    <property type="entry name" value="SWIB/MDM2 domain"/>
    <property type="match status" value="1"/>
</dbReference>
<accession>A0A8S2CM30</accession>
<reference evidence="5" key="1">
    <citation type="submission" date="2021-02" db="EMBL/GenBank/DDBJ databases">
        <authorList>
            <person name="Nowell W R."/>
        </authorList>
    </citation>
    <scope>NUCLEOTIDE SEQUENCE</scope>
</reference>
<dbReference type="SMART" id="SM00356">
    <property type="entry name" value="ZnF_C3H1"/>
    <property type="match status" value="3"/>
</dbReference>
<dbReference type="Proteomes" id="UP000682733">
    <property type="component" value="Unassembled WGS sequence"/>
</dbReference>
<feature type="compositionally biased region" description="Polar residues" evidence="2">
    <location>
        <begin position="50"/>
        <end position="59"/>
    </location>
</feature>
<evidence type="ECO:0000259" key="3">
    <source>
        <dbReference type="PROSITE" id="PS50103"/>
    </source>
</evidence>
<dbReference type="PROSITE" id="PS51925">
    <property type="entry name" value="SWIB_MDM2"/>
    <property type="match status" value="1"/>
</dbReference>
<evidence type="ECO:0000313" key="7">
    <source>
        <dbReference type="Proteomes" id="UP000677228"/>
    </source>
</evidence>
<evidence type="ECO:0000313" key="5">
    <source>
        <dbReference type="EMBL" id="CAF0745730.1"/>
    </source>
</evidence>
<proteinExistence type="predicted"/>
<feature type="compositionally biased region" description="Low complexity" evidence="2">
    <location>
        <begin position="60"/>
        <end position="72"/>
    </location>
</feature>